<dbReference type="RefSeq" id="WP_145682961.1">
    <property type="nucleotide sequence ID" value="NZ_VITH01000005.1"/>
</dbReference>
<sequence>MPVSIPADATRCLHYGNGMFLTSDLMTLEQRFFLNWNALQNRMLYTPGVLEGLAVVHTGGDRLTVGCGAGFDAAGRFMVLPGDGAILTVPGGSSASCYVHLFWPDAPSVSRDGTTMDLAASLRIGEDAAPENGVLLAEIRRDSTGAVTEVIDRRQPVRSRLPASLSDVG</sequence>
<evidence type="ECO:0000313" key="2">
    <source>
        <dbReference type="Proteomes" id="UP000318529"/>
    </source>
</evidence>
<reference evidence="1 2" key="1">
    <citation type="submission" date="2019-06" db="EMBL/GenBank/DDBJ databases">
        <title>Genomic Encyclopedia of Type Strains, Phase IV (KMG-V): Genome sequencing to study the core and pangenomes of soil and plant-associated prokaryotes.</title>
        <authorList>
            <person name="Whitman W."/>
        </authorList>
    </citation>
    <scope>NUCLEOTIDE SEQUENCE [LARGE SCALE GENOMIC DNA]</scope>
    <source>
        <strain evidence="1 2">BR 11650</strain>
    </source>
</reference>
<proteinExistence type="predicted"/>
<gene>
    <name evidence="1" type="ORF">FBZ83_105241</name>
</gene>
<protein>
    <submittedName>
        <fullName evidence="1">Uncharacterized protein</fullName>
    </submittedName>
</protein>
<accession>A0A560CHM6</accession>
<dbReference type="AlphaFoldDB" id="A0A560CHM6"/>
<organism evidence="1 2">
    <name type="scientific">Azospirillum brasilense</name>
    <dbReference type="NCBI Taxonomy" id="192"/>
    <lineage>
        <taxon>Bacteria</taxon>
        <taxon>Pseudomonadati</taxon>
        <taxon>Pseudomonadota</taxon>
        <taxon>Alphaproteobacteria</taxon>
        <taxon>Rhodospirillales</taxon>
        <taxon>Azospirillaceae</taxon>
        <taxon>Azospirillum</taxon>
    </lineage>
</organism>
<comment type="caution">
    <text evidence="1">The sequence shown here is derived from an EMBL/GenBank/DDBJ whole genome shotgun (WGS) entry which is preliminary data.</text>
</comment>
<dbReference type="EMBL" id="VITH01000005">
    <property type="protein sequence ID" value="TWA84360.1"/>
    <property type="molecule type" value="Genomic_DNA"/>
</dbReference>
<evidence type="ECO:0000313" key="1">
    <source>
        <dbReference type="EMBL" id="TWA84360.1"/>
    </source>
</evidence>
<name>A0A560CHM6_AZOBR</name>
<dbReference type="Proteomes" id="UP000318529">
    <property type="component" value="Unassembled WGS sequence"/>
</dbReference>